<dbReference type="Proteomes" id="UP001168877">
    <property type="component" value="Unassembled WGS sequence"/>
</dbReference>
<feature type="compositionally biased region" description="Polar residues" evidence="1">
    <location>
        <begin position="163"/>
        <end position="176"/>
    </location>
</feature>
<proteinExistence type="predicted"/>
<keyword evidence="4" id="KW-1185">Reference proteome</keyword>
<dbReference type="CDD" id="cd09272">
    <property type="entry name" value="RNase_HI_RT_Ty1"/>
    <property type="match status" value="1"/>
</dbReference>
<reference evidence="3" key="2">
    <citation type="submission" date="2023-06" db="EMBL/GenBank/DDBJ databases">
        <authorList>
            <person name="Swenson N.G."/>
            <person name="Wegrzyn J.L."/>
            <person name="Mcevoy S.L."/>
        </authorList>
    </citation>
    <scope>NUCLEOTIDE SEQUENCE</scope>
    <source>
        <strain evidence="3">NS2018</strain>
        <tissue evidence="3">Leaf</tissue>
    </source>
</reference>
<dbReference type="EMBL" id="JAUESC010000383">
    <property type="protein sequence ID" value="KAK0585436.1"/>
    <property type="molecule type" value="Genomic_DNA"/>
</dbReference>
<comment type="caution">
    <text evidence="3">The sequence shown here is derived from an EMBL/GenBank/DDBJ whole genome shotgun (WGS) entry which is preliminary data.</text>
</comment>
<dbReference type="PANTHER" id="PTHR11439">
    <property type="entry name" value="GAG-POL-RELATED RETROTRANSPOSON"/>
    <property type="match status" value="1"/>
</dbReference>
<gene>
    <name evidence="3" type="ORF">LWI29_028586</name>
</gene>
<evidence type="ECO:0000313" key="4">
    <source>
        <dbReference type="Proteomes" id="UP001168877"/>
    </source>
</evidence>
<dbReference type="Pfam" id="PF07727">
    <property type="entry name" value="RVT_2"/>
    <property type="match status" value="1"/>
</dbReference>
<dbReference type="SUPFAM" id="SSF56672">
    <property type="entry name" value="DNA/RNA polymerases"/>
    <property type="match status" value="1"/>
</dbReference>
<feature type="domain" description="Reverse transcriptase Ty1/copia-type" evidence="2">
    <location>
        <begin position="255"/>
        <end position="498"/>
    </location>
</feature>
<dbReference type="InterPro" id="IPR013103">
    <property type="entry name" value="RVT_2"/>
</dbReference>
<evidence type="ECO:0000256" key="1">
    <source>
        <dbReference type="SAM" id="MobiDB-lite"/>
    </source>
</evidence>
<organism evidence="3 4">
    <name type="scientific">Acer saccharum</name>
    <name type="common">Sugar maple</name>
    <dbReference type="NCBI Taxonomy" id="4024"/>
    <lineage>
        <taxon>Eukaryota</taxon>
        <taxon>Viridiplantae</taxon>
        <taxon>Streptophyta</taxon>
        <taxon>Embryophyta</taxon>
        <taxon>Tracheophyta</taxon>
        <taxon>Spermatophyta</taxon>
        <taxon>Magnoliopsida</taxon>
        <taxon>eudicotyledons</taxon>
        <taxon>Gunneridae</taxon>
        <taxon>Pentapetalae</taxon>
        <taxon>rosids</taxon>
        <taxon>malvids</taxon>
        <taxon>Sapindales</taxon>
        <taxon>Sapindaceae</taxon>
        <taxon>Hippocastanoideae</taxon>
        <taxon>Acereae</taxon>
        <taxon>Acer</taxon>
    </lineage>
</organism>
<sequence length="629" mass="71117">MNLVRFCLRSKQPNPDCYTQDLASLEENTTLSEYVKISKMQHRKITLCAGGPAGPAQDQRTSQFWLERWTSGAATSASPAAPYWAIGAGGRCWSTPAHDQWRATGRFAPVSGAGRPALVDQRTVPKFASHMQSCKGLKSNDHEEEVIFSDGSPLEEVVVSPNVGTSNVNNNDTQPTDRVPLLDSKEPAPWVRKLYDKEDIIGEVNEGVRTRRQLANLISYTCYTSQIEPKKVEEALNDEFWVLAMQEELNQFESNEVWTLVPRPKTTNVIGTKWIFRNKSDEDGNIVRNKARLVAQGYSQIEGIDFEETFAPVARLESIRLLLSIFCVHKFKLHQMDVKSAFLNGFLQEEVFVEQPKGFVDAHHPNHVYRLKKALYGLKQAPRAWYERLTQFLVDNNYTRDSVDKTLFIKRDNDEAFIAQIYVDDIVFGSTNNTKVQQFVDVMSLEFEMSLVGELSYFLGLQIRQMHDGIFITQAKYAKNLVKKFGLEKAKHCDTPMSTTLKLSKDASGKSVEQTLYRGMIGSLLYLTASRPDISFSVGVCARYQADPKESHLSYVKRIIRYVNGTSNYGIWYSFDTNASLVGFSDADWAGNCDDRKSTSGGCFFQGNNLVSWFCKKQNSISLSFSFDI</sequence>
<reference evidence="3" key="1">
    <citation type="journal article" date="2022" name="Plant J.">
        <title>Strategies of tolerance reflected in two North American maple genomes.</title>
        <authorList>
            <person name="McEvoy S.L."/>
            <person name="Sezen U.U."/>
            <person name="Trouern-Trend A."/>
            <person name="McMahon S.M."/>
            <person name="Schaberg P.G."/>
            <person name="Yang J."/>
            <person name="Wegrzyn J.L."/>
            <person name="Swenson N.G."/>
        </authorList>
    </citation>
    <scope>NUCLEOTIDE SEQUENCE</scope>
    <source>
        <strain evidence="3">NS2018</strain>
    </source>
</reference>
<evidence type="ECO:0000313" key="3">
    <source>
        <dbReference type="EMBL" id="KAK0585436.1"/>
    </source>
</evidence>
<accession>A0AA39RY80</accession>
<feature type="region of interest" description="Disordered" evidence="1">
    <location>
        <begin position="163"/>
        <end position="183"/>
    </location>
</feature>
<dbReference type="PANTHER" id="PTHR11439:SF486">
    <property type="entry name" value="RLK (RECEPTOR-LIKE KINASE) PROTEIN, PUTATIVE-RELATED"/>
    <property type="match status" value="1"/>
</dbReference>
<evidence type="ECO:0000259" key="2">
    <source>
        <dbReference type="Pfam" id="PF07727"/>
    </source>
</evidence>
<protein>
    <recommendedName>
        <fullName evidence="2">Reverse transcriptase Ty1/copia-type domain-containing protein</fullName>
    </recommendedName>
</protein>
<dbReference type="AlphaFoldDB" id="A0AA39RY80"/>
<name>A0AA39RY80_ACESA</name>
<dbReference type="InterPro" id="IPR043502">
    <property type="entry name" value="DNA/RNA_pol_sf"/>
</dbReference>